<dbReference type="Pfam" id="PF03572">
    <property type="entry name" value="Peptidase_S41"/>
    <property type="match status" value="1"/>
</dbReference>
<comment type="caution">
    <text evidence="3">The sequence shown here is derived from an EMBL/GenBank/DDBJ whole genome shotgun (WGS) entry which is preliminary data.</text>
</comment>
<organism evidence="3 4">
    <name type="scientific">Pelagicoccus enzymogenes</name>
    <dbReference type="NCBI Taxonomy" id="2773457"/>
    <lineage>
        <taxon>Bacteria</taxon>
        <taxon>Pseudomonadati</taxon>
        <taxon>Verrucomicrobiota</taxon>
        <taxon>Opitutia</taxon>
        <taxon>Puniceicoccales</taxon>
        <taxon>Pelagicoccaceae</taxon>
        <taxon>Pelagicoccus</taxon>
    </lineage>
</organism>
<evidence type="ECO:0000256" key="1">
    <source>
        <dbReference type="SAM" id="SignalP"/>
    </source>
</evidence>
<dbReference type="InterPro" id="IPR005151">
    <property type="entry name" value="Tail-specific_protease"/>
</dbReference>
<name>A0A927IHR0_9BACT</name>
<dbReference type="InterPro" id="IPR036034">
    <property type="entry name" value="PDZ_sf"/>
</dbReference>
<dbReference type="PROSITE" id="PS51257">
    <property type="entry name" value="PROKAR_LIPOPROTEIN"/>
    <property type="match status" value="1"/>
</dbReference>
<evidence type="ECO:0000313" key="3">
    <source>
        <dbReference type="EMBL" id="MBD5780466.1"/>
    </source>
</evidence>
<dbReference type="GO" id="GO:0007165">
    <property type="term" value="P:signal transduction"/>
    <property type="evidence" value="ECO:0007669"/>
    <property type="project" value="TreeGrafter"/>
</dbReference>
<dbReference type="Gene3D" id="2.30.42.10">
    <property type="match status" value="1"/>
</dbReference>
<dbReference type="AlphaFoldDB" id="A0A927IHR0"/>
<feature type="chain" id="PRO_5037165021" evidence="1">
    <location>
        <begin position="25"/>
        <end position="401"/>
    </location>
</feature>
<accession>A0A927IHR0</accession>
<dbReference type="SUPFAM" id="SSF52096">
    <property type="entry name" value="ClpP/crotonase"/>
    <property type="match status" value="1"/>
</dbReference>
<dbReference type="GO" id="GO:0004175">
    <property type="term" value="F:endopeptidase activity"/>
    <property type="evidence" value="ECO:0007669"/>
    <property type="project" value="TreeGrafter"/>
</dbReference>
<dbReference type="InterPro" id="IPR001478">
    <property type="entry name" value="PDZ"/>
</dbReference>
<reference evidence="3" key="1">
    <citation type="submission" date="2020-09" db="EMBL/GenBank/DDBJ databases">
        <title>Pelagicoccus enzymogenes sp. nov. with an EPS production, isolated from marine sediment.</title>
        <authorList>
            <person name="Feng X."/>
        </authorList>
    </citation>
    <scope>NUCLEOTIDE SEQUENCE</scope>
    <source>
        <strain evidence="3">NFK12</strain>
    </source>
</reference>
<dbReference type="PANTHER" id="PTHR32060">
    <property type="entry name" value="TAIL-SPECIFIC PROTEASE"/>
    <property type="match status" value="1"/>
</dbReference>
<proteinExistence type="predicted"/>
<dbReference type="Gene3D" id="3.90.226.10">
    <property type="entry name" value="2-enoyl-CoA Hydratase, Chain A, domain 1"/>
    <property type="match status" value="1"/>
</dbReference>
<dbReference type="Proteomes" id="UP000622317">
    <property type="component" value="Unassembled WGS sequence"/>
</dbReference>
<protein>
    <submittedName>
        <fullName evidence="3">PDZ domain-containing protein</fullName>
    </submittedName>
</protein>
<dbReference type="RefSeq" id="WP_191617567.1">
    <property type="nucleotide sequence ID" value="NZ_JACYFG010000036.1"/>
</dbReference>
<dbReference type="GO" id="GO:0006508">
    <property type="term" value="P:proteolysis"/>
    <property type="evidence" value="ECO:0007669"/>
    <property type="project" value="InterPro"/>
</dbReference>
<feature type="domain" description="PDZ" evidence="2">
    <location>
        <begin position="103"/>
        <end position="160"/>
    </location>
</feature>
<gene>
    <name evidence="3" type="ORF">IEN85_13275</name>
</gene>
<feature type="signal peptide" evidence="1">
    <location>
        <begin position="1"/>
        <end position="24"/>
    </location>
</feature>
<dbReference type="EMBL" id="JACYFG010000036">
    <property type="protein sequence ID" value="MBD5780466.1"/>
    <property type="molecule type" value="Genomic_DNA"/>
</dbReference>
<keyword evidence="1" id="KW-0732">Signal</keyword>
<evidence type="ECO:0000313" key="4">
    <source>
        <dbReference type="Proteomes" id="UP000622317"/>
    </source>
</evidence>
<dbReference type="InterPro" id="IPR041489">
    <property type="entry name" value="PDZ_6"/>
</dbReference>
<dbReference type="GO" id="GO:0008236">
    <property type="term" value="F:serine-type peptidase activity"/>
    <property type="evidence" value="ECO:0007669"/>
    <property type="project" value="InterPro"/>
</dbReference>
<dbReference type="SUPFAM" id="SSF50156">
    <property type="entry name" value="PDZ domain-like"/>
    <property type="match status" value="1"/>
</dbReference>
<dbReference type="SMART" id="SM00245">
    <property type="entry name" value="TSPc"/>
    <property type="match status" value="1"/>
</dbReference>
<evidence type="ECO:0000259" key="2">
    <source>
        <dbReference type="PROSITE" id="PS50106"/>
    </source>
</evidence>
<dbReference type="InterPro" id="IPR029045">
    <property type="entry name" value="ClpP/crotonase-like_dom_sf"/>
</dbReference>
<dbReference type="PANTHER" id="PTHR32060:SF30">
    <property type="entry name" value="CARBOXY-TERMINAL PROCESSING PROTEASE CTPA"/>
    <property type="match status" value="1"/>
</dbReference>
<dbReference type="PROSITE" id="PS50106">
    <property type="entry name" value="PDZ"/>
    <property type="match status" value="1"/>
</dbReference>
<dbReference type="GO" id="GO:0030288">
    <property type="term" value="C:outer membrane-bounded periplasmic space"/>
    <property type="evidence" value="ECO:0007669"/>
    <property type="project" value="TreeGrafter"/>
</dbReference>
<keyword evidence="4" id="KW-1185">Reference proteome</keyword>
<dbReference type="SMART" id="SM00228">
    <property type="entry name" value="PDZ"/>
    <property type="match status" value="1"/>
</dbReference>
<sequence>MRRIASQAAVLLSLALACLPLVSAAPQSELSLRQKERLIEAIGKRLSSRAYAFETDFGQWESLAKDRWHEIEKAETKEELATVLGEALDSFDLSHLGLFAPSTVKDRRSGKRSGMGITIHPLEDRMGGLISYVLADSPASRCGLEKGDILTHIDGEPMLEIKQLAGTSGQKRQITWLRGGQEMSCEIEYASFSLSEPSSLTWIREDVALIRVQSFLPKFYKAGRINKFFRQARNAKGIIIDLRNNRGGLSFYSRHLASKIASPETTFASLADNKSENQGKKRRTVRPLPLSKNYEGEVVVLVDSLSASAADIVPAFVSENELGTVIGQRTSGALQLAKSYPLPYGFRIYLPIAEMLTPNGLRLEGVGLEPDIALSLEETIDDSKILTTALQTIDRTQEGSE</sequence>
<dbReference type="Pfam" id="PF17820">
    <property type="entry name" value="PDZ_6"/>
    <property type="match status" value="1"/>
</dbReference>
<dbReference type="CDD" id="cd06567">
    <property type="entry name" value="Peptidase_S41"/>
    <property type="match status" value="1"/>
</dbReference>